<accession>A0A0V7ZP40</accession>
<proteinExistence type="predicted"/>
<name>A0A0V7ZP40_9CYAN</name>
<organism evidence="1 3">
    <name type="scientific">Mastigocoleus testarum BC008</name>
    <dbReference type="NCBI Taxonomy" id="371196"/>
    <lineage>
        <taxon>Bacteria</taxon>
        <taxon>Bacillati</taxon>
        <taxon>Cyanobacteriota</taxon>
        <taxon>Cyanophyceae</taxon>
        <taxon>Nostocales</taxon>
        <taxon>Hapalosiphonaceae</taxon>
        <taxon>Mastigocoleus</taxon>
    </lineage>
</organism>
<evidence type="ECO:0000313" key="2">
    <source>
        <dbReference type="EMBL" id="KST66622.1"/>
    </source>
</evidence>
<evidence type="ECO:0000313" key="1">
    <source>
        <dbReference type="EMBL" id="KST66301.1"/>
    </source>
</evidence>
<dbReference type="OrthoDB" id="513051at2"/>
<dbReference type="EMBL" id="LMTZ01000095">
    <property type="protein sequence ID" value="KST66622.1"/>
    <property type="molecule type" value="Genomic_DNA"/>
</dbReference>
<dbReference type="RefSeq" id="WP_027845258.1">
    <property type="nucleotide sequence ID" value="NZ_LMTZ01000095.1"/>
</dbReference>
<gene>
    <name evidence="1" type="ORF">BC008_25335</name>
    <name evidence="2" type="ORF">BC008_25860</name>
</gene>
<reference evidence="1 3" key="1">
    <citation type="journal article" date="2015" name="Genome Announc.">
        <title>Draft Genome of the Euendolithic (true boring) Cyanobacterium Mastigocoleus testarum strain BC008.</title>
        <authorList>
            <person name="Guida B.S."/>
            <person name="Garcia-Pichel F."/>
        </authorList>
    </citation>
    <scope>NUCLEOTIDE SEQUENCE [LARGE SCALE GENOMIC DNA]</scope>
    <source>
        <strain evidence="1 3">BC008</strain>
    </source>
</reference>
<dbReference type="EMBL" id="LMTZ01000097">
    <property type="protein sequence ID" value="KST66301.1"/>
    <property type="molecule type" value="Genomic_DNA"/>
</dbReference>
<evidence type="ECO:0000313" key="3">
    <source>
        <dbReference type="Proteomes" id="UP000053372"/>
    </source>
</evidence>
<comment type="caution">
    <text evidence="1">The sequence shown here is derived from an EMBL/GenBank/DDBJ whole genome shotgun (WGS) entry which is preliminary data.</text>
</comment>
<keyword evidence="3" id="KW-1185">Reference proteome</keyword>
<protein>
    <submittedName>
        <fullName evidence="1">Uncharacterized protein</fullName>
    </submittedName>
</protein>
<sequence>MKVLKRAIKPKTYISFLYIYKTTWGTAGDICLIRESVANSQKKAKFVGHKVQLVLPISMERDTISIRTYADLSVDIPIIKVAGNIGDGHPKEHPEEWEAYEGIDEEVAITALKPWGFKLIEPND</sequence>
<dbReference type="AlphaFoldDB" id="A0A0V7ZP40"/>
<dbReference type="Proteomes" id="UP000053372">
    <property type="component" value="Unassembled WGS sequence"/>
</dbReference>